<evidence type="ECO:0000256" key="6">
    <source>
        <dbReference type="ARBA" id="ARBA00023242"/>
    </source>
</evidence>
<dbReference type="GO" id="GO:0003677">
    <property type="term" value="F:DNA binding"/>
    <property type="evidence" value="ECO:0007669"/>
    <property type="project" value="UniProtKB-KW"/>
</dbReference>
<dbReference type="GO" id="GO:0032968">
    <property type="term" value="P:positive regulation of transcription elongation by RNA polymerase II"/>
    <property type="evidence" value="ECO:0007669"/>
    <property type="project" value="InterPro"/>
</dbReference>
<feature type="compositionally biased region" description="Acidic residues" evidence="7">
    <location>
        <begin position="350"/>
        <end position="367"/>
    </location>
</feature>
<feature type="region of interest" description="Disordered" evidence="7">
    <location>
        <begin position="656"/>
        <end position="677"/>
    </location>
</feature>
<sequence>MNQPPPATAVNGAPPAARPLPRKKPAGADGLFKPTNNQKKRYPLGAPPKALVRPPSGRGANLQPDLNAINAFSNARTENTKPTQNSLPQNVPVREFKLVTSKRELLDGLRYHLLQVDDKLPLDIRNENDFTKPARLHRRNPDWKTQVKEGDEPKEADAETEALNKRRDARQKEREANLAQIAPSANSNRRKLFTKKTAQVYHNDYTEEEKRRIQMNYEEKLPWVLEDFDNRHILIGKHNQGSMGVYAAFAHEASADGASSRFRLLPIEKSYRFEKPSNVQANVDFNDVFNAWSKKKNVEPEFLMRKREARRQEIEREREAKINSKLFLADQSLAMTREGEDADLDFEDDFADDEEGDMFGDKDEDEKAAEKKVKEDHLKANIGWQEKDEREVEASEHKEDESERLKGIWSGAMRSKLEKRERNYNLGSDSDDNSSSDSEEERQRLEAEKQANLKKEEEGGKSALSSGANTPSGRKEKHPASDREGAMKKSSSSKSLKRPGSPNLSDASGTDASTVRKKKKKSHHSSSQGPTSGGSRPMSPDGLRPRGAGSDTDGGAMSDGTRIKIKVKKPGSPSSPNSPPTSRAGSPAPGARRNLETGPLPTTEEIRARIPPEGMVAKDFIGLYKTPTDPERKAQWTAFIRKLILTKNGRVYLKDAAPPPVPPGEAAIKSENANPAG</sequence>
<dbReference type="PANTHER" id="PTHR13011:SF0">
    <property type="entry name" value="GENERAL TRANSCRIPTION FACTOR IIF SUBUNIT 1"/>
    <property type="match status" value="1"/>
</dbReference>
<evidence type="ECO:0000256" key="4">
    <source>
        <dbReference type="ARBA" id="ARBA00023125"/>
    </source>
</evidence>
<keyword evidence="4" id="KW-0238">DNA-binding</keyword>
<dbReference type="GO" id="GO:0001096">
    <property type="term" value="F:TFIIF-class transcription factor complex binding"/>
    <property type="evidence" value="ECO:0007669"/>
    <property type="project" value="TreeGrafter"/>
</dbReference>
<feature type="compositionally biased region" description="Polar residues" evidence="7">
    <location>
        <begin position="502"/>
        <end position="513"/>
    </location>
</feature>
<dbReference type="SUPFAM" id="SSF50916">
    <property type="entry name" value="Rap30/74 interaction domains"/>
    <property type="match status" value="1"/>
</dbReference>
<feature type="region of interest" description="Disordered" evidence="7">
    <location>
        <begin position="350"/>
        <end position="611"/>
    </location>
</feature>
<evidence type="ECO:0000256" key="2">
    <source>
        <dbReference type="ARBA" id="ARBA00005249"/>
    </source>
</evidence>
<evidence type="ECO:0000256" key="3">
    <source>
        <dbReference type="ARBA" id="ARBA00023015"/>
    </source>
</evidence>
<protein>
    <submittedName>
        <fullName evidence="8">Uncharacterized protein</fullName>
    </submittedName>
</protein>
<dbReference type="OrthoDB" id="76676at2759"/>
<accession>W2S5D4</accession>
<feature type="compositionally biased region" description="Basic and acidic residues" evidence="7">
    <location>
        <begin position="478"/>
        <end position="487"/>
    </location>
</feature>
<dbReference type="InterPro" id="IPR008851">
    <property type="entry name" value="TFIIF-alpha"/>
</dbReference>
<name>W2S5D4_CYPE1</name>
<keyword evidence="5" id="KW-0804">Transcription</keyword>
<dbReference type="GO" id="GO:0016251">
    <property type="term" value="F:RNA polymerase II general transcription initiation factor activity"/>
    <property type="evidence" value="ECO:0007669"/>
    <property type="project" value="TreeGrafter"/>
</dbReference>
<feature type="compositionally biased region" description="Basic residues" evidence="7">
    <location>
        <begin position="515"/>
        <end position="524"/>
    </location>
</feature>
<evidence type="ECO:0000256" key="7">
    <source>
        <dbReference type="SAM" id="MobiDB-lite"/>
    </source>
</evidence>
<dbReference type="VEuPathDB" id="FungiDB:HMPREF1541_02422"/>
<dbReference type="AlphaFoldDB" id="W2S5D4"/>
<dbReference type="InParanoid" id="W2S5D4"/>
<evidence type="ECO:0000256" key="5">
    <source>
        <dbReference type="ARBA" id="ARBA00023163"/>
    </source>
</evidence>
<organism evidence="8 9">
    <name type="scientific">Cyphellophora europaea (strain CBS 101466)</name>
    <name type="common">Phialophora europaea</name>
    <dbReference type="NCBI Taxonomy" id="1220924"/>
    <lineage>
        <taxon>Eukaryota</taxon>
        <taxon>Fungi</taxon>
        <taxon>Dikarya</taxon>
        <taxon>Ascomycota</taxon>
        <taxon>Pezizomycotina</taxon>
        <taxon>Eurotiomycetes</taxon>
        <taxon>Chaetothyriomycetidae</taxon>
        <taxon>Chaetothyriales</taxon>
        <taxon>Cyphellophoraceae</taxon>
        <taxon>Cyphellophora</taxon>
    </lineage>
</organism>
<feature type="region of interest" description="Disordered" evidence="7">
    <location>
        <begin position="139"/>
        <end position="175"/>
    </location>
</feature>
<reference evidence="8 9" key="1">
    <citation type="submission" date="2013-03" db="EMBL/GenBank/DDBJ databases">
        <title>The Genome Sequence of Phialophora europaea CBS 101466.</title>
        <authorList>
            <consortium name="The Broad Institute Genomics Platform"/>
            <person name="Cuomo C."/>
            <person name="de Hoog S."/>
            <person name="Gorbushina A."/>
            <person name="Walker B."/>
            <person name="Young S.K."/>
            <person name="Zeng Q."/>
            <person name="Gargeya S."/>
            <person name="Fitzgerald M."/>
            <person name="Haas B."/>
            <person name="Abouelleil A."/>
            <person name="Allen A.W."/>
            <person name="Alvarado L."/>
            <person name="Arachchi H.M."/>
            <person name="Berlin A.M."/>
            <person name="Chapman S.B."/>
            <person name="Gainer-Dewar J."/>
            <person name="Goldberg J."/>
            <person name="Griggs A."/>
            <person name="Gujja S."/>
            <person name="Hansen M."/>
            <person name="Howarth C."/>
            <person name="Imamovic A."/>
            <person name="Ireland A."/>
            <person name="Larimer J."/>
            <person name="McCowan C."/>
            <person name="Murphy C."/>
            <person name="Pearson M."/>
            <person name="Poon T.W."/>
            <person name="Priest M."/>
            <person name="Roberts A."/>
            <person name="Saif S."/>
            <person name="Shea T."/>
            <person name="Sisk P."/>
            <person name="Sykes S."/>
            <person name="Wortman J."/>
            <person name="Nusbaum C."/>
            <person name="Birren B."/>
        </authorList>
    </citation>
    <scope>NUCLEOTIDE SEQUENCE [LARGE SCALE GENOMIC DNA]</scope>
    <source>
        <strain evidence="8 9">CBS 101466</strain>
    </source>
</reference>
<keyword evidence="6" id="KW-0539">Nucleus</keyword>
<gene>
    <name evidence="8" type="ORF">HMPREF1541_02422</name>
</gene>
<dbReference type="GO" id="GO:0005674">
    <property type="term" value="C:transcription factor TFIIF complex"/>
    <property type="evidence" value="ECO:0007669"/>
    <property type="project" value="TreeGrafter"/>
</dbReference>
<feature type="compositionally biased region" description="Basic and acidic residues" evidence="7">
    <location>
        <begin position="368"/>
        <end position="406"/>
    </location>
</feature>
<comment type="similarity">
    <text evidence="2">Belongs to the TFIIF alpha subunit family.</text>
</comment>
<feature type="compositionally biased region" description="Polar residues" evidence="7">
    <location>
        <begin position="463"/>
        <end position="472"/>
    </location>
</feature>
<dbReference type="EMBL" id="KB822718">
    <property type="protein sequence ID" value="ETN43263.1"/>
    <property type="molecule type" value="Genomic_DNA"/>
</dbReference>
<dbReference type="GO" id="GO:0006367">
    <property type="term" value="P:transcription initiation at RNA polymerase II promoter"/>
    <property type="evidence" value="ECO:0007669"/>
    <property type="project" value="InterPro"/>
</dbReference>
<dbReference type="PANTHER" id="PTHR13011">
    <property type="entry name" value="TFIIF-ALPHA"/>
    <property type="match status" value="1"/>
</dbReference>
<keyword evidence="9" id="KW-1185">Reference proteome</keyword>
<evidence type="ECO:0000313" key="8">
    <source>
        <dbReference type="EMBL" id="ETN43263.1"/>
    </source>
</evidence>
<feature type="compositionally biased region" description="Basic and acidic residues" evidence="7">
    <location>
        <begin position="441"/>
        <end position="460"/>
    </location>
</feature>
<evidence type="ECO:0000313" key="9">
    <source>
        <dbReference type="Proteomes" id="UP000030752"/>
    </source>
</evidence>
<dbReference type="HOGENOM" id="CLU_025955_0_0_1"/>
<comment type="subcellular location">
    <subcellularLocation>
        <location evidence="1">Nucleus</location>
    </subcellularLocation>
</comment>
<dbReference type="Proteomes" id="UP000030752">
    <property type="component" value="Unassembled WGS sequence"/>
</dbReference>
<evidence type="ECO:0000256" key="1">
    <source>
        <dbReference type="ARBA" id="ARBA00004123"/>
    </source>
</evidence>
<dbReference type="STRING" id="1220924.W2S5D4"/>
<dbReference type="RefSeq" id="XP_008714999.1">
    <property type="nucleotide sequence ID" value="XM_008716777.1"/>
</dbReference>
<proteinExistence type="inferred from homology"/>
<feature type="region of interest" description="Disordered" evidence="7">
    <location>
        <begin position="1"/>
        <end position="61"/>
    </location>
</feature>
<feature type="compositionally biased region" description="Acidic residues" evidence="7">
    <location>
        <begin position="429"/>
        <end position="440"/>
    </location>
</feature>
<dbReference type="InterPro" id="IPR011039">
    <property type="entry name" value="TFIIF_interaction"/>
</dbReference>
<dbReference type="eggNOG" id="KOG2393">
    <property type="taxonomic scope" value="Eukaryota"/>
</dbReference>
<dbReference type="GeneID" id="19969761"/>
<keyword evidence="3" id="KW-0805">Transcription regulation</keyword>